<evidence type="ECO:0000256" key="7">
    <source>
        <dbReference type="SAM" id="Phobius"/>
    </source>
</evidence>
<dbReference type="GO" id="GO:0016020">
    <property type="term" value="C:membrane"/>
    <property type="evidence" value="ECO:0007669"/>
    <property type="project" value="UniProtKB-SubCell"/>
</dbReference>
<dbReference type="KEGG" id="cai:Caci_3445"/>
<feature type="transmembrane region" description="Helical" evidence="7">
    <location>
        <begin position="6"/>
        <end position="24"/>
    </location>
</feature>
<keyword evidence="6 7" id="KW-0472">Membrane</keyword>
<dbReference type="RefSeq" id="WP_012787644.1">
    <property type="nucleotide sequence ID" value="NC_013131.1"/>
</dbReference>
<dbReference type="InterPro" id="IPR050794">
    <property type="entry name" value="CPA2_transporter"/>
</dbReference>
<evidence type="ECO:0000313" key="9">
    <source>
        <dbReference type="EMBL" id="ACU72351.1"/>
    </source>
</evidence>
<dbReference type="GO" id="GO:1902600">
    <property type="term" value="P:proton transmembrane transport"/>
    <property type="evidence" value="ECO:0007669"/>
    <property type="project" value="InterPro"/>
</dbReference>
<evidence type="ECO:0000313" key="10">
    <source>
        <dbReference type="Proteomes" id="UP000000851"/>
    </source>
</evidence>
<organism evidence="9 10">
    <name type="scientific">Catenulispora acidiphila (strain DSM 44928 / JCM 14897 / NBRC 102108 / NRRL B-24433 / ID139908)</name>
    <dbReference type="NCBI Taxonomy" id="479433"/>
    <lineage>
        <taxon>Bacteria</taxon>
        <taxon>Bacillati</taxon>
        <taxon>Actinomycetota</taxon>
        <taxon>Actinomycetes</taxon>
        <taxon>Catenulisporales</taxon>
        <taxon>Catenulisporaceae</taxon>
        <taxon>Catenulispora</taxon>
    </lineage>
</organism>
<keyword evidence="5" id="KW-0406">Ion transport</keyword>
<feature type="domain" description="Cation/H+ exchanger transmembrane" evidence="8">
    <location>
        <begin position="18"/>
        <end position="400"/>
    </location>
</feature>
<feature type="transmembrane region" description="Helical" evidence="7">
    <location>
        <begin position="232"/>
        <end position="251"/>
    </location>
</feature>
<dbReference type="Pfam" id="PF00999">
    <property type="entry name" value="Na_H_Exchanger"/>
    <property type="match status" value="1"/>
</dbReference>
<evidence type="ECO:0000256" key="6">
    <source>
        <dbReference type="ARBA" id="ARBA00023136"/>
    </source>
</evidence>
<reference evidence="9 10" key="1">
    <citation type="journal article" date="2009" name="Stand. Genomic Sci.">
        <title>Complete genome sequence of Catenulispora acidiphila type strain (ID 139908).</title>
        <authorList>
            <person name="Copeland A."/>
            <person name="Lapidus A."/>
            <person name="Glavina Del Rio T."/>
            <person name="Nolan M."/>
            <person name="Lucas S."/>
            <person name="Chen F."/>
            <person name="Tice H."/>
            <person name="Cheng J.F."/>
            <person name="Bruce D."/>
            <person name="Goodwin L."/>
            <person name="Pitluck S."/>
            <person name="Mikhailova N."/>
            <person name="Pati A."/>
            <person name="Ivanova N."/>
            <person name="Mavromatis K."/>
            <person name="Chen A."/>
            <person name="Palaniappan K."/>
            <person name="Chain P."/>
            <person name="Land M."/>
            <person name="Hauser L."/>
            <person name="Chang Y.J."/>
            <person name="Jeffries C.D."/>
            <person name="Chertkov O."/>
            <person name="Brettin T."/>
            <person name="Detter J.C."/>
            <person name="Han C."/>
            <person name="Ali Z."/>
            <person name="Tindall B.J."/>
            <person name="Goker M."/>
            <person name="Bristow J."/>
            <person name="Eisen J.A."/>
            <person name="Markowitz V."/>
            <person name="Hugenholtz P."/>
            <person name="Kyrpides N.C."/>
            <person name="Klenk H.P."/>
        </authorList>
    </citation>
    <scope>NUCLEOTIDE SEQUENCE [LARGE SCALE GENOMIC DNA]</scope>
    <source>
        <strain evidence="10">DSM 44928 / JCM 14897 / NBRC 102108 / NRRL B-24433 / ID139908</strain>
    </source>
</reference>
<feature type="transmembrane region" description="Helical" evidence="7">
    <location>
        <begin position="132"/>
        <end position="153"/>
    </location>
</feature>
<dbReference type="EMBL" id="CP001700">
    <property type="protein sequence ID" value="ACU72351.1"/>
    <property type="molecule type" value="Genomic_DNA"/>
</dbReference>
<evidence type="ECO:0000256" key="4">
    <source>
        <dbReference type="ARBA" id="ARBA00022989"/>
    </source>
</evidence>
<feature type="transmembrane region" description="Helical" evidence="7">
    <location>
        <begin position="350"/>
        <end position="373"/>
    </location>
</feature>
<dbReference type="InterPro" id="IPR038770">
    <property type="entry name" value="Na+/solute_symporter_sf"/>
</dbReference>
<protein>
    <submittedName>
        <fullName evidence="9">Sodium/hydrogen exchanger</fullName>
    </submittedName>
</protein>
<feature type="transmembrane region" description="Helical" evidence="7">
    <location>
        <begin position="36"/>
        <end position="54"/>
    </location>
</feature>
<name>C7Q931_CATAD</name>
<dbReference type="InterPro" id="IPR006153">
    <property type="entry name" value="Cation/H_exchanger_TM"/>
</dbReference>
<dbReference type="HOGENOM" id="CLU_005126_7_0_11"/>
<feature type="transmembrane region" description="Helical" evidence="7">
    <location>
        <begin position="165"/>
        <end position="188"/>
    </location>
</feature>
<dbReference type="FunCoup" id="C7Q931">
    <property type="interactions" value="58"/>
</dbReference>
<gene>
    <name evidence="9" type="ordered locus">Caci_3445</name>
</gene>
<dbReference type="eggNOG" id="COG0475">
    <property type="taxonomic scope" value="Bacteria"/>
</dbReference>
<keyword evidence="3 7" id="KW-0812">Transmembrane</keyword>
<dbReference type="PANTHER" id="PTHR32468:SF0">
    <property type="entry name" value="K(+)_H(+) ANTIPORTER 1"/>
    <property type="match status" value="1"/>
</dbReference>
<feature type="transmembrane region" description="Helical" evidence="7">
    <location>
        <begin position="98"/>
        <end position="120"/>
    </location>
</feature>
<feature type="transmembrane region" description="Helical" evidence="7">
    <location>
        <begin position="316"/>
        <end position="338"/>
    </location>
</feature>
<feature type="transmembrane region" description="Helical" evidence="7">
    <location>
        <begin position="194"/>
        <end position="211"/>
    </location>
</feature>
<evidence type="ECO:0000259" key="8">
    <source>
        <dbReference type="Pfam" id="PF00999"/>
    </source>
</evidence>
<comment type="subcellular location">
    <subcellularLocation>
        <location evidence="1">Membrane</location>
        <topology evidence="1">Multi-pass membrane protein</topology>
    </subcellularLocation>
</comment>
<feature type="transmembrane region" description="Helical" evidence="7">
    <location>
        <begin position="285"/>
        <end position="304"/>
    </location>
</feature>
<dbReference type="PANTHER" id="PTHR32468">
    <property type="entry name" value="CATION/H + ANTIPORTER"/>
    <property type="match status" value="1"/>
</dbReference>
<sequence>MTLPAHLPVLLGDLVLIIAVARLLGAAATRLDQPAVIGEIVGGILLGPTLLGHYSSTVFSAAVRPTLSDVANVGVCVFMFGIGVELDHRLLRGQARTAATVALGAIAVPFGFGVLLALYLVRHHPTTHHAGFVLFMGTAMSVTAFPVLARILTDKKLLRTPIGGLAMACAAFGDVLAWTLLVISVALARADGHPWRLLWVVPYLAVMVGVVRPGAARYARRHDGTGQGVTRPANLLVLAAVAVGLAASAVATDRMGLHQIFGAFLFGVVLPREGVAAVRERALPWITKVSALLLLPVFFIVAGFKVDLRHLDGTDVGELALILLVAIGGKLLGGFGAARALGVSRRHSAVLAVLLDTRGLTELIALSVGVQAGVLDARLNALMVVMAVVTTTLTGVLLRRVYPPERVRLDAERARADHPRIRQEPTP</sequence>
<dbReference type="Proteomes" id="UP000000851">
    <property type="component" value="Chromosome"/>
</dbReference>
<keyword evidence="10" id="KW-1185">Reference proteome</keyword>
<dbReference type="GO" id="GO:0015297">
    <property type="term" value="F:antiporter activity"/>
    <property type="evidence" value="ECO:0007669"/>
    <property type="project" value="InterPro"/>
</dbReference>
<dbReference type="STRING" id="479433.Caci_3445"/>
<dbReference type="InParanoid" id="C7Q931"/>
<evidence type="ECO:0000256" key="3">
    <source>
        <dbReference type="ARBA" id="ARBA00022692"/>
    </source>
</evidence>
<evidence type="ECO:0000256" key="5">
    <source>
        <dbReference type="ARBA" id="ARBA00023065"/>
    </source>
</evidence>
<dbReference type="AlphaFoldDB" id="C7Q931"/>
<feature type="transmembrane region" description="Helical" evidence="7">
    <location>
        <begin position="379"/>
        <end position="398"/>
    </location>
</feature>
<feature type="transmembrane region" description="Helical" evidence="7">
    <location>
        <begin position="257"/>
        <end position="278"/>
    </location>
</feature>
<keyword evidence="4 7" id="KW-1133">Transmembrane helix</keyword>
<proteinExistence type="predicted"/>
<accession>C7Q931</accession>
<evidence type="ECO:0000256" key="2">
    <source>
        <dbReference type="ARBA" id="ARBA00022448"/>
    </source>
</evidence>
<dbReference type="Gene3D" id="1.20.1530.20">
    <property type="match status" value="1"/>
</dbReference>
<keyword evidence="2" id="KW-0813">Transport</keyword>
<feature type="transmembrane region" description="Helical" evidence="7">
    <location>
        <begin position="66"/>
        <end position="86"/>
    </location>
</feature>
<evidence type="ECO:0000256" key="1">
    <source>
        <dbReference type="ARBA" id="ARBA00004141"/>
    </source>
</evidence>